<evidence type="ECO:0000256" key="3">
    <source>
        <dbReference type="ARBA" id="ARBA00022729"/>
    </source>
</evidence>
<feature type="region of interest" description="Disordered" evidence="8">
    <location>
        <begin position="215"/>
        <end position="249"/>
    </location>
</feature>
<feature type="region of interest" description="Disordered" evidence="8">
    <location>
        <begin position="540"/>
        <end position="569"/>
    </location>
</feature>
<keyword evidence="3" id="KW-0732">Signal</keyword>
<keyword evidence="6 9" id="KW-0472">Membrane</keyword>
<sequence length="592" mass="63899">MEPIWPISQRFFISGINGLSVCFYLISCPLLPLAAGGGSLYVCLVSPEESTTEGLTSTSLSEFSIMSHLESLDSSEQNNLEATELDFVPSALQAAPGSGFASEENEESKILQPPQYFWEDGGDLNDSSLDLGQATDYNFPVASQKALPKGNGTQAKDNWETDTIQQSSDPIEPNPYAPSPSALEEEEGLLPINQTKGRPQKDSLFSRLFPTATNRVGAATKAPVDGQEEDSAPEHPSSGSDLGSSMGPSLLPVSSILSATPAGSQGVSEYTFKVTTGNGVTMGGAGVELAEATVPVEFTEVTAGAGAGHPLRAGLTFPRIQTLARSVYGEIPSHPSLKLPLPAAGRETAFCFQSISVSVWVLFFQVICKDWSNLAGKNYIILNMSDNIDCEEFRLERGPQLLALVEDAFSRQVDGPQDQWLISLSKPNENDKHLLMTLAGEQGVVPMKDVLMALGDVKRSLAEIGIQNYTTTTNCQSHPSQTRSDYGKLFVVLVIIGSICVLIIIMALIYNCWQRRLPKMKNMSHGEELRFVENGCHDNPTLDVASDSQSEMQEKKPSVNGGGALNGPDGWDVLIDKRANEETDVFEEDTHL</sequence>
<evidence type="ECO:0000313" key="11">
    <source>
        <dbReference type="Proteomes" id="UP000694392"/>
    </source>
</evidence>
<dbReference type="Proteomes" id="UP000694392">
    <property type="component" value="Unplaced"/>
</dbReference>
<gene>
    <name evidence="10" type="primary">PODXL2</name>
</gene>
<evidence type="ECO:0000256" key="6">
    <source>
        <dbReference type="ARBA" id="ARBA00023136"/>
    </source>
</evidence>
<feature type="compositionally biased region" description="Polar residues" evidence="8">
    <location>
        <begin position="237"/>
        <end position="247"/>
    </location>
</feature>
<feature type="transmembrane region" description="Helical" evidence="9">
    <location>
        <begin position="21"/>
        <end position="42"/>
    </location>
</feature>
<dbReference type="Ensembl" id="ENSSPUT00000005511.1">
    <property type="protein sequence ID" value="ENSSPUP00000005182.1"/>
    <property type="gene ID" value="ENSSPUG00000003994.1"/>
</dbReference>
<evidence type="ECO:0000313" key="10">
    <source>
        <dbReference type="Ensembl" id="ENSSPUP00000005182.1"/>
    </source>
</evidence>
<evidence type="ECO:0000256" key="7">
    <source>
        <dbReference type="ARBA" id="ARBA00023180"/>
    </source>
</evidence>
<accession>A0A8D0GAC7</accession>
<feature type="transmembrane region" description="Helical" evidence="9">
    <location>
        <begin position="489"/>
        <end position="513"/>
    </location>
</feature>
<evidence type="ECO:0000256" key="2">
    <source>
        <dbReference type="ARBA" id="ARBA00022692"/>
    </source>
</evidence>
<comment type="subcellular location">
    <subcellularLocation>
        <location evidence="1">Membrane</location>
        <topology evidence="1">Single-pass type I membrane protein</topology>
    </subcellularLocation>
</comment>
<keyword evidence="7" id="KW-0325">Glycoprotein</keyword>
<protein>
    <submittedName>
        <fullName evidence="10">Podocalyxin like 2</fullName>
    </submittedName>
</protein>
<name>A0A8D0GAC7_SPHPU</name>
<proteinExistence type="predicted"/>
<evidence type="ECO:0000256" key="4">
    <source>
        <dbReference type="ARBA" id="ARBA00022889"/>
    </source>
</evidence>
<evidence type="ECO:0000256" key="1">
    <source>
        <dbReference type="ARBA" id="ARBA00004479"/>
    </source>
</evidence>
<reference evidence="10" key="1">
    <citation type="submission" date="2025-08" db="UniProtKB">
        <authorList>
            <consortium name="Ensembl"/>
        </authorList>
    </citation>
    <scope>IDENTIFICATION</scope>
</reference>
<evidence type="ECO:0000256" key="9">
    <source>
        <dbReference type="SAM" id="Phobius"/>
    </source>
</evidence>
<evidence type="ECO:0000256" key="8">
    <source>
        <dbReference type="SAM" id="MobiDB-lite"/>
    </source>
</evidence>
<dbReference type="GO" id="GO:0050901">
    <property type="term" value="P:leukocyte tethering or rolling"/>
    <property type="evidence" value="ECO:0007669"/>
    <property type="project" value="Ensembl"/>
</dbReference>
<feature type="region of interest" description="Disordered" evidence="8">
    <location>
        <begin position="162"/>
        <end position="183"/>
    </location>
</feature>
<keyword evidence="2 9" id="KW-0812">Transmembrane</keyword>
<organism evidence="10 11">
    <name type="scientific">Sphenodon punctatus</name>
    <name type="common">Tuatara</name>
    <name type="synonym">Hatteria punctata</name>
    <dbReference type="NCBI Taxonomy" id="8508"/>
    <lineage>
        <taxon>Eukaryota</taxon>
        <taxon>Metazoa</taxon>
        <taxon>Chordata</taxon>
        <taxon>Craniata</taxon>
        <taxon>Vertebrata</taxon>
        <taxon>Euteleostomi</taxon>
        <taxon>Lepidosauria</taxon>
        <taxon>Sphenodontia</taxon>
        <taxon>Sphenodontidae</taxon>
        <taxon>Sphenodon</taxon>
    </lineage>
</organism>
<dbReference type="GeneTree" id="ENSGT00730000111323"/>
<keyword evidence="4" id="KW-0130">Cell adhesion</keyword>
<dbReference type="AlphaFoldDB" id="A0A8D0GAC7"/>
<dbReference type="PANTHER" id="PTHR15594:SF1">
    <property type="entry name" value="PODOCALYXIN-LIKE PROTEIN 2"/>
    <property type="match status" value="1"/>
</dbReference>
<keyword evidence="11" id="KW-1185">Reference proteome</keyword>
<dbReference type="InterPro" id="IPR042397">
    <property type="entry name" value="PODXL2"/>
</dbReference>
<dbReference type="Pfam" id="PF06365">
    <property type="entry name" value="CD34_antigen"/>
    <property type="match status" value="1"/>
</dbReference>
<keyword evidence="5 9" id="KW-1133">Transmembrane helix</keyword>
<dbReference type="InterPro" id="IPR013836">
    <property type="entry name" value="CD34/Podocalyxin"/>
</dbReference>
<dbReference type="GO" id="GO:0005886">
    <property type="term" value="C:plasma membrane"/>
    <property type="evidence" value="ECO:0007669"/>
    <property type="project" value="UniProtKB-ARBA"/>
</dbReference>
<evidence type="ECO:0000256" key="5">
    <source>
        <dbReference type="ARBA" id="ARBA00022989"/>
    </source>
</evidence>
<dbReference type="OMA" id="WHMPPEE"/>
<dbReference type="PANTHER" id="PTHR15594">
    <property type="entry name" value="PODOCALYXIN-LIKE PROTEIN 2"/>
    <property type="match status" value="1"/>
</dbReference>
<reference evidence="10" key="2">
    <citation type="submission" date="2025-09" db="UniProtKB">
        <authorList>
            <consortium name="Ensembl"/>
        </authorList>
    </citation>
    <scope>IDENTIFICATION</scope>
</reference>